<dbReference type="EnsemblBacteria" id="ACZ18485">
    <property type="protein sequence ID" value="ACZ18485"/>
    <property type="gene ID" value="Taci_0247"/>
</dbReference>
<dbReference type="GO" id="GO:0004888">
    <property type="term" value="F:transmembrane signaling receptor activity"/>
    <property type="evidence" value="ECO:0007669"/>
    <property type="project" value="InterPro"/>
</dbReference>
<reference evidence="5 6" key="1">
    <citation type="journal article" date="2009" name="Stand. Genomic Sci.">
        <title>Complete genome sequence of Thermanaerovibrio acidaminovorans type strain (Su883).</title>
        <authorList>
            <person name="Chovatia M."/>
            <person name="Sikorski J."/>
            <person name="Schroder M."/>
            <person name="Lapidus A."/>
            <person name="Nolan M."/>
            <person name="Tice H."/>
            <person name="Glavina Del Rio T."/>
            <person name="Copeland A."/>
            <person name="Cheng J.F."/>
            <person name="Lucas S."/>
            <person name="Chen F."/>
            <person name="Bruce D."/>
            <person name="Goodwin L."/>
            <person name="Pitluck S."/>
            <person name="Ivanova N."/>
            <person name="Mavromatis K."/>
            <person name="Ovchinnikova G."/>
            <person name="Pati A."/>
            <person name="Chen A."/>
            <person name="Palaniappan K."/>
            <person name="Land M."/>
            <person name="Hauser L."/>
            <person name="Chang Y.J."/>
            <person name="Jeffries C.D."/>
            <person name="Chain P."/>
            <person name="Saunders E."/>
            <person name="Detter J.C."/>
            <person name="Brettin T."/>
            <person name="Rohde M."/>
            <person name="Goker M."/>
            <person name="Spring S."/>
            <person name="Bristow J."/>
            <person name="Markowitz V."/>
            <person name="Hugenholtz P."/>
            <person name="Kyrpides N.C."/>
            <person name="Klenk H.P."/>
            <person name="Eisen J.A."/>
        </authorList>
    </citation>
    <scope>NUCLEOTIDE SEQUENCE [LARGE SCALE GENOMIC DNA]</scope>
    <source>
        <strain evidence="6">ATCC 49978 / DSM 6589 / Su883</strain>
    </source>
</reference>
<dbReference type="HOGENOM" id="CLU_518678_0_0_0"/>
<dbReference type="Proteomes" id="UP000002030">
    <property type="component" value="Chromosome"/>
</dbReference>
<dbReference type="SUPFAM" id="SSF58104">
    <property type="entry name" value="Methyl-accepting chemotaxis protein (MCP) signaling domain"/>
    <property type="match status" value="1"/>
</dbReference>
<evidence type="ECO:0000256" key="2">
    <source>
        <dbReference type="ARBA" id="ARBA00029447"/>
    </source>
</evidence>
<dbReference type="InterPro" id="IPR004090">
    <property type="entry name" value="Chemotax_Me-accpt_rcpt"/>
</dbReference>
<keyword evidence="6" id="KW-1185">Reference proteome</keyword>
<gene>
    <name evidence="5" type="ordered locus">Taci_0247</name>
</gene>
<dbReference type="KEGG" id="tai:Taci_0247"/>
<dbReference type="GO" id="GO:0016020">
    <property type="term" value="C:membrane"/>
    <property type="evidence" value="ECO:0007669"/>
    <property type="project" value="InterPro"/>
</dbReference>
<dbReference type="SMART" id="SM00062">
    <property type="entry name" value="PBPb"/>
    <property type="match status" value="1"/>
</dbReference>
<accession>D1B882</accession>
<dbReference type="SMART" id="SM00283">
    <property type="entry name" value="MA"/>
    <property type="match status" value="1"/>
</dbReference>
<dbReference type="Gene3D" id="1.10.287.950">
    <property type="entry name" value="Methyl-accepting chemotaxis protein"/>
    <property type="match status" value="1"/>
</dbReference>
<dbReference type="AlphaFoldDB" id="D1B882"/>
<evidence type="ECO:0000313" key="5">
    <source>
        <dbReference type="EMBL" id="ACZ18485.1"/>
    </source>
</evidence>
<dbReference type="eggNOG" id="COG0840">
    <property type="taxonomic scope" value="Bacteria"/>
</dbReference>
<dbReference type="InterPro" id="IPR004089">
    <property type="entry name" value="MCPsignal_dom"/>
</dbReference>
<keyword evidence="1 3" id="KW-0807">Transducer</keyword>
<dbReference type="Pfam" id="PF00015">
    <property type="entry name" value="MCPsignal"/>
    <property type="match status" value="1"/>
</dbReference>
<dbReference type="STRING" id="525903.Taci_0247"/>
<comment type="similarity">
    <text evidence="2">Belongs to the methyl-accepting chemotaxis (MCP) protein family.</text>
</comment>
<evidence type="ECO:0000256" key="3">
    <source>
        <dbReference type="PROSITE-ProRule" id="PRU00284"/>
    </source>
</evidence>
<organism evidence="5 6">
    <name type="scientific">Thermanaerovibrio acidaminovorans (strain ATCC 49978 / DSM 6589 / Su883)</name>
    <name type="common">Selenomonas acidaminovorans</name>
    <dbReference type="NCBI Taxonomy" id="525903"/>
    <lineage>
        <taxon>Bacteria</taxon>
        <taxon>Thermotogati</taxon>
        <taxon>Synergistota</taxon>
        <taxon>Synergistia</taxon>
        <taxon>Synergistales</taxon>
        <taxon>Synergistaceae</taxon>
        <taxon>Thermanaerovibrio</taxon>
    </lineage>
</organism>
<dbReference type="GO" id="GO:0007165">
    <property type="term" value="P:signal transduction"/>
    <property type="evidence" value="ECO:0007669"/>
    <property type="project" value="UniProtKB-KW"/>
</dbReference>
<evidence type="ECO:0000256" key="1">
    <source>
        <dbReference type="ARBA" id="ARBA00023224"/>
    </source>
</evidence>
<dbReference type="PROSITE" id="PS50111">
    <property type="entry name" value="CHEMOTAXIS_TRANSDUC_2"/>
    <property type="match status" value="1"/>
</dbReference>
<protein>
    <submittedName>
        <fullName evidence="5">Methyl-accepting chemotaxis sensory transducer</fullName>
    </submittedName>
</protein>
<dbReference type="eggNOG" id="COG0834">
    <property type="taxonomic scope" value="Bacteria"/>
</dbReference>
<sequence>MDQRPGLGLPSGDGGGASADQMIEALSDLDGLLRSFLREQHLAVALASADSSGLLRELDQGRLALDKACNEMESSRRRMAEVIRDVESMKGSLEMAVQDGDRSTDMMERATRSLDEMNRSFEDVQGLVASLASVAKDVAEMLNGIERVAKQTNLLALNAAIEAARAGEHGKGFAVVADEVRKLAAESTGITKRIASLMEMLSKKTQETQEGIATFRELKEATVQEILEGARTLKGSMANLRASSTKLQDISRRVEEQGEIEGAVLERTCAIGHKISEAVEVSTAQEAKRRSLFSGLERYAKEARRNFDRFLKIRSAASVPGRITFGHDDSYAPWVYLSEGTSKGISVEVARKAASALGLNGDFIGAPWDQVFPLLVEGRIDVILNAGWPNSYFDSFPVAATRPYGTFKTRIYASRKDGLGRTRDLGSLRDMKGMSVGVQRGGTGNLISILKSRGARVVEIDNDPLSFAEHMWNRVDLVACEERVAKHLNDTIYDGLFEPVGDVLETVNVVMLVHRDRQDLLQRLNGAI</sequence>
<dbReference type="InterPro" id="IPR001638">
    <property type="entry name" value="Solute-binding_3/MltF_N"/>
</dbReference>
<dbReference type="PANTHER" id="PTHR32089">
    <property type="entry name" value="METHYL-ACCEPTING CHEMOTAXIS PROTEIN MCPB"/>
    <property type="match status" value="1"/>
</dbReference>
<proteinExistence type="inferred from homology"/>
<dbReference type="EMBL" id="CP001818">
    <property type="protein sequence ID" value="ACZ18485.1"/>
    <property type="molecule type" value="Genomic_DNA"/>
</dbReference>
<name>D1B882_THEAS</name>
<dbReference type="PANTHER" id="PTHR32089:SF112">
    <property type="entry name" value="LYSOZYME-LIKE PROTEIN-RELATED"/>
    <property type="match status" value="1"/>
</dbReference>
<dbReference type="Gene3D" id="3.40.190.10">
    <property type="entry name" value="Periplasmic binding protein-like II"/>
    <property type="match status" value="2"/>
</dbReference>
<dbReference type="OrthoDB" id="9781943at2"/>
<feature type="domain" description="Methyl-accepting transducer" evidence="4">
    <location>
        <begin position="50"/>
        <end position="272"/>
    </location>
</feature>
<evidence type="ECO:0000259" key="4">
    <source>
        <dbReference type="PROSITE" id="PS50111"/>
    </source>
</evidence>
<dbReference type="Pfam" id="PF00497">
    <property type="entry name" value="SBP_bac_3"/>
    <property type="match status" value="1"/>
</dbReference>
<dbReference type="PRINTS" id="PR00260">
    <property type="entry name" value="CHEMTRNSDUCR"/>
</dbReference>
<dbReference type="GO" id="GO:0006935">
    <property type="term" value="P:chemotaxis"/>
    <property type="evidence" value="ECO:0007669"/>
    <property type="project" value="InterPro"/>
</dbReference>
<dbReference type="SUPFAM" id="SSF53850">
    <property type="entry name" value="Periplasmic binding protein-like II"/>
    <property type="match status" value="1"/>
</dbReference>
<evidence type="ECO:0000313" key="6">
    <source>
        <dbReference type="Proteomes" id="UP000002030"/>
    </source>
</evidence>